<sequence>MEKRVASPLNPIRDRANHIRAPSPAPSTPFEDRDVPALSLELKLPFQYKGDVFSQHGSYTDASLYLSRLPSSRKGAVLRPKAVPANNMQIKLAPMQRDQDEREPASVGKPNHIGRRRQYAQAVEAMAANPMLHSSLLNDNIVTSVLALCRTKDSATLTSCVTILTHLSCEPLGRDAILQNPNALTLLTTLNIPVSSSDKRLQHNYLALLANLTIEDSFEAVLVKEKVLSILLQHRKSVEAMCVFALFNLSCPVYSYPRIDDVIRALQEYGRTASDRDLLSRGLYNLSSTRVNQLKLVECEALPLLRSLLRSGNVTPTARINALMTFWRLAESPHCRRAVTRVECLRPLVQQLAHVDNQEELHCVLMTLVALASADINSREALGRAKAIDTLVQLIQQKCESGSPTRPVAFRLLALLLSAPNVVAALNEACFRFLVSFSHDDGGDIVCSRYVLFALASIFAWSEDEAVEHPANDISDPEDDSSTGQTVSLTSENSRDRGHLDAFLDDSAHLDIVFGHIDAEGFPMDSSHVYLQLLLLYNLSFRFSKADVATRVASSCRLTTFATVSQSAGIHALIGGILFSLCQDYAVHHVLHQSKLLLVLDLLILHPDATTRTTCLEVVCILFDGGQLTSCDLIDVVERLTPALVRLCADGRTEKETRAGCAACFARFVSLEACRNAAVRHGVIGSLAILANDEDPQILRLCVHSYAHLSRDTTICAQLIQSGIIKSLTNLSAAPEEAVRRACAMTLCNLSLAERNVPALAKAGALRALLVISCVKSNDRETRRVCTQAVVNLLHASECISRLCQDGLLWAFGLFAGDMEPQDYDMICDAFCALTFYQQTRKCVVKPALLTGLLQILPPHDVSATTKVKLLKGLSNALCDVPHASQLLHVGVLSHLIALIPREPSQARSTEQQDLLCLLAQLLVLLFQSSPDAESEFAQPGMLQAIARMLQTEPVDDCARCCAMLLYQMSLHDRTRLVLMDEPAILATLPRLLGNVTKEVQALLLRLIYNISCDRELLHRLSAQETITCLGLTLATKKLALLPIDTLVLGAGLLRNLSSNMSTHEALLQENTTTLLQRLYDFDNNSCREDVAVCLCNLFLGRVNSHALLERSVLPIILWLCSHNAVANQALGTAVLRKLALAPGNTQILVDGGTISHLALLVQDSSCLYVKKNCLAVFCCLTRKSDVAAVLASYGVIAVILELLEGGDCADDTLFEAMCIDLLSSLAAFARSDDPRESKLSSLLYQLIEGDDRVAPSSAGAWQSDRGFLTRDDSGFLSPPSFSIAHERVAVKRPTLRHTLYPARLPSFAADFTRIGGHSMELRPIEPIAPGVEILGEGGSSDASLGLTDQVAPSRLDITPLPMYDKLRTPFPALVDKSVPFSPELVKKQLLL</sequence>
<organism evidence="9 10">
    <name type="scientific">Pythium oligandrum</name>
    <name type="common">Mycoparasitic fungus</name>
    <dbReference type="NCBI Taxonomy" id="41045"/>
    <lineage>
        <taxon>Eukaryota</taxon>
        <taxon>Sar</taxon>
        <taxon>Stramenopiles</taxon>
        <taxon>Oomycota</taxon>
        <taxon>Peronosporomycetes</taxon>
        <taxon>Pythiales</taxon>
        <taxon>Pythiaceae</taxon>
        <taxon>Pythium</taxon>
    </lineage>
</organism>
<comment type="subcellular location">
    <subcellularLocation>
        <location evidence="1">Vacuole membrane</location>
        <topology evidence="1">Lipid-anchor</topology>
    </subcellularLocation>
</comment>
<keyword evidence="5" id="KW-0472">Membrane</keyword>
<evidence type="ECO:0000256" key="2">
    <source>
        <dbReference type="ARBA" id="ARBA00005462"/>
    </source>
</evidence>
<evidence type="ECO:0000256" key="5">
    <source>
        <dbReference type="ARBA" id="ARBA00023136"/>
    </source>
</evidence>
<dbReference type="GO" id="GO:0071562">
    <property type="term" value="P:nucleus-vacuole junction assembly"/>
    <property type="evidence" value="ECO:0007669"/>
    <property type="project" value="InterPro"/>
</dbReference>
<name>A0A8K1C2W0_PYTOL</name>
<dbReference type="GO" id="GO:0005774">
    <property type="term" value="C:vacuolar membrane"/>
    <property type="evidence" value="ECO:0007669"/>
    <property type="project" value="UniProtKB-SubCell"/>
</dbReference>
<dbReference type="InterPro" id="IPR045156">
    <property type="entry name" value="Vac8"/>
</dbReference>
<dbReference type="InterPro" id="IPR000225">
    <property type="entry name" value="Armadillo"/>
</dbReference>
<evidence type="ECO:0000313" key="9">
    <source>
        <dbReference type="EMBL" id="TMW55152.1"/>
    </source>
</evidence>
<dbReference type="SMART" id="SM00185">
    <property type="entry name" value="ARM"/>
    <property type="match status" value="8"/>
</dbReference>
<dbReference type="EMBL" id="SPLM01000149">
    <property type="protein sequence ID" value="TMW55152.1"/>
    <property type="molecule type" value="Genomic_DNA"/>
</dbReference>
<comment type="similarity">
    <text evidence="2">Belongs to the beta-catenin family.</text>
</comment>
<protein>
    <recommendedName>
        <fullName evidence="7">Vacuolar protein 8</fullName>
    </recommendedName>
</protein>
<comment type="caution">
    <text evidence="9">The sequence shown here is derived from an EMBL/GenBank/DDBJ whole genome shotgun (WGS) entry which is preliminary data.</text>
</comment>
<keyword evidence="4" id="KW-0677">Repeat</keyword>
<gene>
    <name evidence="9" type="ORF">Poli38472_013914</name>
</gene>
<evidence type="ECO:0000256" key="6">
    <source>
        <dbReference type="ARBA" id="ARBA00023288"/>
    </source>
</evidence>
<feature type="compositionally biased region" description="Polar residues" evidence="8">
    <location>
        <begin position="482"/>
        <end position="492"/>
    </location>
</feature>
<evidence type="ECO:0000256" key="4">
    <source>
        <dbReference type="ARBA" id="ARBA00022737"/>
    </source>
</evidence>
<dbReference type="OrthoDB" id="71090at2759"/>
<evidence type="ECO:0000256" key="3">
    <source>
        <dbReference type="ARBA" id="ARBA00022554"/>
    </source>
</evidence>
<accession>A0A8K1C2W0</accession>
<feature type="region of interest" description="Disordered" evidence="8">
    <location>
        <begin position="470"/>
        <end position="494"/>
    </location>
</feature>
<dbReference type="PANTHER" id="PTHR47249:SF1">
    <property type="entry name" value="VACUOLAR PROTEIN 8"/>
    <property type="match status" value="1"/>
</dbReference>
<dbReference type="GO" id="GO:0043495">
    <property type="term" value="F:protein-membrane adaptor activity"/>
    <property type="evidence" value="ECO:0007669"/>
    <property type="project" value="InterPro"/>
</dbReference>
<reference evidence="9" key="1">
    <citation type="submission" date="2019-03" db="EMBL/GenBank/DDBJ databases">
        <title>Long read genome sequence of the mycoparasitic Pythium oligandrum ATCC 38472 isolated from sugarbeet rhizosphere.</title>
        <authorList>
            <person name="Gaulin E."/>
        </authorList>
    </citation>
    <scope>NUCLEOTIDE SEQUENCE</scope>
    <source>
        <strain evidence="9">ATCC 38472_TT</strain>
    </source>
</reference>
<dbReference type="Gene3D" id="1.25.10.10">
    <property type="entry name" value="Leucine-rich Repeat Variant"/>
    <property type="match status" value="4"/>
</dbReference>
<proteinExistence type="inferred from homology"/>
<dbReference type="PANTHER" id="PTHR47249">
    <property type="entry name" value="VACUOLAR PROTEIN 8"/>
    <property type="match status" value="1"/>
</dbReference>
<feature type="region of interest" description="Disordered" evidence="8">
    <location>
        <begin position="1"/>
        <end position="32"/>
    </location>
</feature>
<dbReference type="InterPro" id="IPR011989">
    <property type="entry name" value="ARM-like"/>
</dbReference>
<keyword evidence="3" id="KW-0926">Vacuole</keyword>
<keyword evidence="10" id="KW-1185">Reference proteome</keyword>
<evidence type="ECO:0000256" key="1">
    <source>
        <dbReference type="ARBA" id="ARBA00004592"/>
    </source>
</evidence>
<dbReference type="InterPro" id="IPR016024">
    <property type="entry name" value="ARM-type_fold"/>
</dbReference>
<evidence type="ECO:0000256" key="8">
    <source>
        <dbReference type="SAM" id="MobiDB-lite"/>
    </source>
</evidence>
<evidence type="ECO:0000256" key="7">
    <source>
        <dbReference type="ARBA" id="ARBA00026209"/>
    </source>
</evidence>
<evidence type="ECO:0000313" key="10">
    <source>
        <dbReference type="Proteomes" id="UP000794436"/>
    </source>
</evidence>
<keyword evidence="6" id="KW-0449">Lipoprotein</keyword>
<dbReference type="Proteomes" id="UP000794436">
    <property type="component" value="Unassembled WGS sequence"/>
</dbReference>
<dbReference type="SUPFAM" id="SSF48371">
    <property type="entry name" value="ARM repeat"/>
    <property type="match status" value="3"/>
</dbReference>